<dbReference type="InterPro" id="IPR048101">
    <property type="entry name" value="MobP2"/>
</dbReference>
<protein>
    <recommendedName>
        <fullName evidence="4">PXO2-84</fullName>
    </recommendedName>
</protein>
<dbReference type="NCBIfam" id="NF041498">
    <property type="entry name" value="MobP2"/>
    <property type="match status" value="1"/>
</dbReference>
<comment type="caution">
    <text evidence="2">The sequence shown here is derived from an EMBL/GenBank/DDBJ whole genome shotgun (WGS) entry which is preliminary data.</text>
</comment>
<feature type="region of interest" description="Disordered" evidence="1">
    <location>
        <begin position="392"/>
        <end position="454"/>
    </location>
</feature>
<feature type="compositionally biased region" description="Basic and acidic residues" evidence="1">
    <location>
        <begin position="421"/>
        <end position="433"/>
    </location>
</feature>
<organism evidence="2 3">
    <name type="scientific">Enterococcus gallinarum</name>
    <dbReference type="NCBI Taxonomy" id="1353"/>
    <lineage>
        <taxon>Bacteria</taxon>
        <taxon>Bacillati</taxon>
        <taxon>Bacillota</taxon>
        <taxon>Bacilli</taxon>
        <taxon>Lactobacillales</taxon>
        <taxon>Enterococcaceae</taxon>
        <taxon>Enterococcus</taxon>
    </lineage>
</organism>
<proteinExistence type="predicted"/>
<dbReference type="RefSeq" id="WP_142425564.1">
    <property type="nucleotide sequence ID" value="NZ_CABGTZ010000012.1"/>
</dbReference>
<evidence type="ECO:0000313" key="3">
    <source>
        <dbReference type="Proteomes" id="UP000439965"/>
    </source>
</evidence>
<dbReference type="Proteomes" id="UP000439965">
    <property type="component" value="Unassembled WGS sequence"/>
</dbReference>
<feature type="compositionally biased region" description="Polar residues" evidence="1">
    <location>
        <begin position="395"/>
        <end position="415"/>
    </location>
</feature>
<dbReference type="EMBL" id="WVTI01000016">
    <property type="protein sequence ID" value="MXS27178.1"/>
    <property type="molecule type" value="Genomic_DNA"/>
</dbReference>
<name>A0A6I4XUE3_ENTGA</name>
<accession>A0A6I4XUE3</accession>
<evidence type="ECO:0000313" key="2">
    <source>
        <dbReference type="EMBL" id="MXS27178.1"/>
    </source>
</evidence>
<evidence type="ECO:0008006" key="4">
    <source>
        <dbReference type="Google" id="ProtNLM"/>
    </source>
</evidence>
<dbReference type="AlphaFoldDB" id="A0A6I4XUE3"/>
<dbReference type="Pfam" id="PF18555">
    <property type="entry name" value="MobL"/>
    <property type="match status" value="1"/>
</dbReference>
<sequence length="503" mass="59059">MTQSAGSYINLMSFFVLSFDSEYVQYMDREDKKVYQEKDLSDFETAMTNDDSSQSFEGYLDYMDRKNALLAQSKLTDEERVSLGEINKRLADYSNLSKAQIEIMQKETQEKIWSLNTGMFDFSNDDLTQKEVEQYKELFDRANKNESVLFQDVVSFDTKALIEAGIYNPYSNELKREPLIMAGRKMMNVLYEKEKLNGSTISVGEIHYNTGHFHVHFATTEVEPTREMIFVKEDNRYERKGQRSYETLEKMKSTFANIIFDRSGELERLNDLRNGLRNEIKTEMATPKNESVLLLEELKAQLPENKSKWNSKNLTPESRETMNQLIDSLMKDNGHFEEFKQLAKEEDIFKKATYGEGDPNKEKKSFYDGRMYGPDGIYYRLGNSILQELKKENDSSQQDKPFHRSSVSGQQNPNKETYAILKHDYFMRKDTNESRSPPKRNPSERTKPFKESFKYRRSVTNQVKHLERVTSNEFDQFKNKVAFEKLQREIEQAKMSQESDLFN</sequence>
<evidence type="ECO:0000256" key="1">
    <source>
        <dbReference type="SAM" id="MobiDB-lite"/>
    </source>
</evidence>
<feature type="compositionally biased region" description="Basic and acidic residues" evidence="1">
    <location>
        <begin position="441"/>
        <end position="454"/>
    </location>
</feature>
<gene>
    <name evidence="2" type="ORF">GTI89_14045</name>
</gene>
<reference evidence="2 3" key="1">
    <citation type="submission" date="2019-04" db="EMBL/GenBank/DDBJ databases">
        <title>Step-wise assembly of the neonatal virome modulated by breast feeding.</title>
        <authorList>
            <person name="Liang G."/>
            <person name="Bushman F."/>
        </authorList>
    </citation>
    <scope>NUCLEOTIDE SEQUENCE [LARGE SCALE GENOMIC DNA]</scope>
    <source>
        <strain evidence="2 3">E3404</strain>
    </source>
</reference>
<dbReference type="InterPro" id="IPR041073">
    <property type="entry name" value="MobL"/>
</dbReference>